<feature type="transmembrane region" description="Helical" evidence="1">
    <location>
        <begin position="150"/>
        <end position="171"/>
    </location>
</feature>
<evidence type="ECO:0000313" key="2">
    <source>
        <dbReference type="EMBL" id="KIQ28192.1"/>
    </source>
</evidence>
<comment type="caution">
    <text evidence="2">The sequence shown here is derived from an EMBL/GenBank/DDBJ whole genome shotgun (WGS) entry which is preliminary data.</text>
</comment>
<dbReference type="OrthoDB" id="8850092at2"/>
<gene>
    <name evidence="2" type="ORF">RT97_20960</name>
</gene>
<sequence>MPAADLWPWLAVTGVGALHGLNPATGWMLAAAWGVRAGDRAQALRALMPIAIGHVASIALVAGAVAFGLSMDRTLMQVLAGGLFVAVALLHLWGRTPEAARAPAGHAGLALWSFMMSTAHGAGLMLVPALMPLCMEDGAARQMAASDSLMLAFAAVGVHTAAMLGVTGLIASGVCRGFDSGAGLFRSLRREARCPD</sequence>
<evidence type="ECO:0000313" key="3">
    <source>
        <dbReference type="Proteomes" id="UP000032067"/>
    </source>
</evidence>
<feature type="transmembrane region" description="Helical" evidence="1">
    <location>
        <begin position="106"/>
        <end position="130"/>
    </location>
</feature>
<feature type="transmembrane region" description="Helical" evidence="1">
    <location>
        <begin position="6"/>
        <end position="35"/>
    </location>
</feature>
<name>A0A0D0KQ24_VARPD</name>
<feature type="transmembrane region" description="Helical" evidence="1">
    <location>
        <begin position="47"/>
        <end position="69"/>
    </location>
</feature>
<keyword evidence="1" id="KW-1133">Transmembrane helix</keyword>
<feature type="transmembrane region" description="Helical" evidence="1">
    <location>
        <begin position="75"/>
        <end position="94"/>
    </location>
</feature>
<reference evidence="2 3" key="1">
    <citation type="submission" date="2014-12" db="EMBL/GenBank/DDBJ databases">
        <title>16Stimator: statistical estimation of ribosomal gene copy numbers from draft genome assemblies.</title>
        <authorList>
            <person name="Perisin M.A."/>
            <person name="Vetter M."/>
            <person name="Gilbert J.A."/>
            <person name="Bergelson J."/>
        </authorList>
    </citation>
    <scope>NUCLEOTIDE SEQUENCE [LARGE SCALE GENOMIC DNA]</scope>
    <source>
        <strain evidence="2 3">MEDvA23</strain>
    </source>
</reference>
<evidence type="ECO:0000256" key="1">
    <source>
        <dbReference type="SAM" id="Phobius"/>
    </source>
</evidence>
<organism evidence="2 3">
    <name type="scientific">Variovorax paradoxus</name>
    <dbReference type="NCBI Taxonomy" id="34073"/>
    <lineage>
        <taxon>Bacteria</taxon>
        <taxon>Pseudomonadati</taxon>
        <taxon>Pseudomonadota</taxon>
        <taxon>Betaproteobacteria</taxon>
        <taxon>Burkholderiales</taxon>
        <taxon>Comamonadaceae</taxon>
        <taxon>Variovorax</taxon>
    </lineage>
</organism>
<protein>
    <submittedName>
        <fullName evidence="2">Uncharacterized protein</fullName>
    </submittedName>
</protein>
<dbReference type="AlphaFoldDB" id="A0A0D0KQ24"/>
<dbReference type="Proteomes" id="UP000032067">
    <property type="component" value="Unassembled WGS sequence"/>
</dbReference>
<keyword evidence="1" id="KW-0812">Transmembrane</keyword>
<proteinExistence type="predicted"/>
<dbReference type="EMBL" id="JXQQ01000049">
    <property type="protein sequence ID" value="KIQ28192.1"/>
    <property type="molecule type" value="Genomic_DNA"/>
</dbReference>
<accession>A0A0D0KQ24</accession>
<dbReference type="RefSeq" id="WP_042580756.1">
    <property type="nucleotide sequence ID" value="NZ_JXQQ01000049.1"/>
</dbReference>
<keyword evidence="1" id="KW-0472">Membrane</keyword>